<proteinExistence type="predicted"/>
<evidence type="ECO:0000256" key="1">
    <source>
        <dbReference type="SAM" id="MobiDB-lite"/>
    </source>
</evidence>
<comment type="caution">
    <text evidence="2">The sequence shown here is derived from an EMBL/GenBank/DDBJ whole genome shotgun (WGS) entry which is preliminary data.</text>
</comment>
<dbReference type="InterPro" id="IPR008593">
    <property type="entry name" value="Dam_MeTrfase"/>
</dbReference>
<dbReference type="EMBL" id="JBHRSB010000006">
    <property type="protein sequence ID" value="MFC3002306.1"/>
    <property type="molecule type" value="Genomic_DNA"/>
</dbReference>
<accession>A0ABV7BX76</accession>
<sequence length="176" mass="18981">MTTDLLGNGTKRGMGGHHSHASDTTVWLTPPELLASLGAFDLDPCAAPEPRPWPTAAVHYGLAENGLMRPWAGRVWLNPPYGAVVSAPFMRRMVEHGRGTALIFARTETALFRETVWRAASALLFLAGRLYFHRPNGDRAEANAGAPSVLVAYGAEDAAHLRDCGLPGAFVHGWRA</sequence>
<dbReference type="Pfam" id="PF05869">
    <property type="entry name" value="Dam"/>
    <property type="match status" value="1"/>
</dbReference>
<protein>
    <submittedName>
        <fullName evidence="2">Phage N-6-adenine-methyltransferase</fullName>
    </submittedName>
</protein>
<keyword evidence="3" id="KW-1185">Reference proteome</keyword>
<evidence type="ECO:0000313" key="3">
    <source>
        <dbReference type="Proteomes" id="UP001595420"/>
    </source>
</evidence>
<gene>
    <name evidence="2" type="ORF">ACFOD3_20575</name>
</gene>
<organism evidence="2 3">
    <name type="scientific">Falsiroseomonas tokyonensis</name>
    <dbReference type="NCBI Taxonomy" id="430521"/>
    <lineage>
        <taxon>Bacteria</taxon>
        <taxon>Pseudomonadati</taxon>
        <taxon>Pseudomonadota</taxon>
        <taxon>Alphaproteobacteria</taxon>
        <taxon>Acetobacterales</taxon>
        <taxon>Roseomonadaceae</taxon>
        <taxon>Falsiroseomonas</taxon>
    </lineage>
</organism>
<reference evidence="3" key="1">
    <citation type="journal article" date="2019" name="Int. J. Syst. Evol. Microbiol.">
        <title>The Global Catalogue of Microorganisms (GCM) 10K type strain sequencing project: providing services to taxonomists for standard genome sequencing and annotation.</title>
        <authorList>
            <consortium name="The Broad Institute Genomics Platform"/>
            <consortium name="The Broad Institute Genome Sequencing Center for Infectious Disease"/>
            <person name="Wu L."/>
            <person name="Ma J."/>
        </authorList>
    </citation>
    <scope>NUCLEOTIDE SEQUENCE [LARGE SCALE GENOMIC DNA]</scope>
    <source>
        <strain evidence="3">CGMCC 1.16855</strain>
    </source>
</reference>
<evidence type="ECO:0000313" key="2">
    <source>
        <dbReference type="EMBL" id="MFC3002306.1"/>
    </source>
</evidence>
<dbReference type="RefSeq" id="WP_216838390.1">
    <property type="nucleotide sequence ID" value="NZ_JAFNJS010000006.1"/>
</dbReference>
<dbReference type="Proteomes" id="UP001595420">
    <property type="component" value="Unassembled WGS sequence"/>
</dbReference>
<name>A0ABV7BX76_9PROT</name>
<feature type="region of interest" description="Disordered" evidence="1">
    <location>
        <begin position="1"/>
        <end position="22"/>
    </location>
</feature>